<dbReference type="GO" id="GO:0016787">
    <property type="term" value="F:hydrolase activity"/>
    <property type="evidence" value="ECO:0007669"/>
    <property type="project" value="UniProtKB-KW"/>
</dbReference>
<evidence type="ECO:0000313" key="3">
    <source>
        <dbReference type="EMBL" id="PLT52425.1"/>
    </source>
</evidence>
<dbReference type="AlphaFoldDB" id="A0A2N5NEC3"/>
<dbReference type="InterPro" id="IPR050266">
    <property type="entry name" value="AB_hydrolase_sf"/>
</dbReference>
<name>A0A2N5NEC3_MEDGN</name>
<dbReference type="RefSeq" id="WP_021422741.1">
    <property type="nucleotide sequence ID" value="NZ_JALQCN010000006.1"/>
</dbReference>
<dbReference type="PANTHER" id="PTHR43798">
    <property type="entry name" value="MONOACYLGLYCEROL LIPASE"/>
    <property type="match status" value="1"/>
</dbReference>
<evidence type="ECO:0000259" key="2">
    <source>
        <dbReference type="Pfam" id="PF00561"/>
    </source>
</evidence>
<feature type="domain" description="AB hydrolase-1" evidence="2">
    <location>
        <begin position="4"/>
        <end position="97"/>
    </location>
</feature>
<sequence>MKYIMLHGLGQSSESWSDTVKVFNDDFEVLCPNLSDWLSGKTPCYDTLYRTLETYCEQFEEPLNICGLSLGGILAMQYAIEHPEKMNSLVLIGTQYEMPKYLLKMQNLIFRIMPCSAFEKMGFQKTDFINLCKSMTELNFKHELKKISCSVLVVCGDKDKINKKASLELQQQIENAEIAIIENAGHEVNTDNPTLLGQKLNVFFKQYV</sequence>
<dbReference type="Gene3D" id="3.40.50.1820">
    <property type="entry name" value="alpha/beta hydrolase"/>
    <property type="match status" value="1"/>
</dbReference>
<dbReference type="Pfam" id="PF00561">
    <property type="entry name" value="Abhydrolase_1"/>
    <property type="match status" value="1"/>
</dbReference>
<proteinExistence type="predicted"/>
<dbReference type="SUPFAM" id="SSF53474">
    <property type="entry name" value="alpha/beta-Hydrolases"/>
    <property type="match status" value="1"/>
</dbReference>
<organism evidence="3 4">
    <name type="scientific">Mediterraneibacter gnavus</name>
    <name type="common">Ruminococcus gnavus</name>
    <dbReference type="NCBI Taxonomy" id="33038"/>
    <lineage>
        <taxon>Bacteria</taxon>
        <taxon>Bacillati</taxon>
        <taxon>Bacillota</taxon>
        <taxon>Clostridia</taxon>
        <taxon>Lachnospirales</taxon>
        <taxon>Lachnospiraceae</taxon>
        <taxon>Mediterraneibacter</taxon>
    </lineage>
</organism>
<dbReference type="GeneID" id="42787543"/>
<dbReference type="Proteomes" id="UP000234849">
    <property type="component" value="Unassembled WGS sequence"/>
</dbReference>
<dbReference type="GO" id="GO:0016020">
    <property type="term" value="C:membrane"/>
    <property type="evidence" value="ECO:0007669"/>
    <property type="project" value="TreeGrafter"/>
</dbReference>
<reference evidence="3 4" key="1">
    <citation type="journal article" date="2017" name="Genome Med.">
        <title>A novel Ruminococcus gnavus clade enriched in inflammatory bowel disease patients.</title>
        <authorList>
            <person name="Hall A.B."/>
            <person name="Yassour M."/>
            <person name="Sauk J."/>
            <person name="Garner A."/>
            <person name="Jiang X."/>
            <person name="Arthur T."/>
            <person name="Lagoudas G.K."/>
            <person name="Vatanen T."/>
            <person name="Fornelos N."/>
            <person name="Wilson R."/>
            <person name="Bertha M."/>
            <person name="Cohen M."/>
            <person name="Garber J."/>
            <person name="Khalili H."/>
            <person name="Gevers D."/>
            <person name="Ananthakrishnan A.N."/>
            <person name="Kugathasan S."/>
            <person name="Lander E.S."/>
            <person name="Blainey P."/>
            <person name="Vlamakis H."/>
            <person name="Xavier R.J."/>
            <person name="Huttenhower C."/>
        </authorList>
    </citation>
    <scope>NUCLEOTIDE SEQUENCE [LARGE SCALE GENOMIC DNA]</scope>
    <source>
        <strain evidence="3 4">RJX1118</strain>
    </source>
</reference>
<gene>
    <name evidence="3" type="ORF">CDL18_14765</name>
</gene>
<dbReference type="InterPro" id="IPR029058">
    <property type="entry name" value="AB_hydrolase_fold"/>
</dbReference>
<dbReference type="InterPro" id="IPR000073">
    <property type="entry name" value="AB_hydrolase_1"/>
</dbReference>
<dbReference type="PANTHER" id="PTHR43798:SF31">
    <property type="entry name" value="AB HYDROLASE SUPERFAMILY PROTEIN YCLE"/>
    <property type="match status" value="1"/>
</dbReference>
<comment type="caution">
    <text evidence="3">The sequence shown here is derived from an EMBL/GenBank/DDBJ whole genome shotgun (WGS) entry which is preliminary data.</text>
</comment>
<dbReference type="PRINTS" id="PR00111">
    <property type="entry name" value="ABHYDROLASE"/>
</dbReference>
<evidence type="ECO:0000256" key="1">
    <source>
        <dbReference type="ARBA" id="ARBA00022801"/>
    </source>
</evidence>
<dbReference type="EMBL" id="NIHM01000034">
    <property type="protein sequence ID" value="PLT52425.1"/>
    <property type="molecule type" value="Genomic_DNA"/>
</dbReference>
<accession>A0A2N5NEC3</accession>
<keyword evidence="1 3" id="KW-0378">Hydrolase</keyword>
<protein>
    <submittedName>
        <fullName evidence="3">Alpha/beta hydrolase</fullName>
    </submittedName>
</protein>
<evidence type="ECO:0000313" key="4">
    <source>
        <dbReference type="Proteomes" id="UP000234849"/>
    </source>
</evidence>